<dbReference type="GO" id="GO:0009451">
    <property type="term" value="P:RNA modification"/>
    <property type="evidence" value="ECO:0007669"/>
    <property type="project" value="InterPro"/>
</dbReference>
<dbReference type="Pfam" id="PF20431">
    <property type="entry name" value="E_motif"/>
    <property type="match status" value="1"/>
</dbReference>
<reference evidence="4 5" key="1">
    <citation type="submission" date="2020-04" db="EMBL/GenBank/DDBJ databases">
        <title>Plant Genome Project.</title>
        <authorList>
            <person name="Zhang R.-G."/>
        </authorList>
    </citation>
    <scope>NUCLEOTIDE SEQUENCE [LARGE SCALE GENOMIC DNA]</scope>
    <source>
        <strain evidence="4">YNK0</strain>
        <tissue evidence="4">Leaf</tissue>
    </source>
</reference>
<feature type="repeat" description="PPR" evidence="2">
    <location>
        <begin position="199"/>
        <end position="233"/>
    </location>
</feature>
<dbReference type="PANTHER" id="PTHR24015:SF553">
    <property type="entry name" value="DYW DOMAIN-CONTAINING PROTEIN"/>
    <property type="match status" value="1"/>
</dbReference>
<evidence type="ECO:0000313" key="5">
    <source>
        <dbReference type="Proteomes" id="UP000655225"/>
    </source>
</evidence>
<keyword evidence="5" id="KW-1185">Reference proteome</keyword>
<evidence type="ECO:0008006" key="6">
    <source>
        <dbReference type="Google" id="ProtNLM"/>
    </source>
</evidence>
<dbReference type="SUPFAM" id="SSF48452">
    <property type="entry name" value="TPR-like"/>
    <property type="match status" value="1"/>
</dbReference>
<feature type="repeat" description="PPR" evidence="2">
    <location>
        <begin position="711"/>
        <end position="745"/>
    </location>
</feature>
<gene>
    <name evidence="4" type="ORF">HHK36_027003</name>
</gene>
<dbReference type="FunFam" id="1.25.40.10:FF:000343">
    <property type="entry name" value="Pentatricopeptide repeat-containing protein At3g58590"/>
    <property type="match status" value="1"/>
</dbReference>
<dbReference type="NCBIfam" id="TIGR00756">
    <property type="entry name" value="PPR"/>
    <property type="match status" value="8"/>
</dbReference>
<protein>
    <recommendedName>
        <fullName evidence="6">Pentatricopeptide repeat-containing protein</fullName>
    </recommendedName>
</protein>
<dbReference type="InterPro" id="IPR011990">
    <property type="entry name" value="TPR-like_helical_dom_sf"/>
</dbReference>
<dbReference type="Gene3D" id="1.25.40.10">
    <property type="entry name" value="Tetratricopeptide repeat domain"/>
    <property type="match status" value="5"/>
</dbReference>
<feature type="repeat" description="PPR" evidence="2">
    <location>
        <begin position="403"/>
        <end position="438"/>
    </location>
</feature>
<evidence type="ECO:0000256" key="3">
    <source>
        <dbReference type="SAM" id="MobiDB-lite"/>
    </source>
</evidence>
<feature type="repeat" description="PPR" evidence="2">
    <location>
        <begin position="608"/>
        <end position="642"/>
    </location>
</feature>
<feature type="region of interest" description="Disordered" evidence="3">
    <location>
        <begin position="1"/>
        <end position="32"/>
    </location>
</feature>
<dbReference type="OMA" id="RDQSSWN"/>
<dbReference type="Pfam" id="PF13041">
    <property type="entry name" value="PPR_2"/>
    <property type="match status" value="4"/>
</dbReference>
<feature type="repeat" description="PPR" evidence="2">
    <location>
        <begin position="746"/>
        <end position="776"/>
    </location>
</feature>
<dbReference type="EMBL" id="JABCRI010000020">
    <property type="protein sequence ID" value="KAF8388337.1"/>
    <property type="molecule type" value="Genomic_DNA"/>
</dbReference>
<dbReference type="GO" id="GO:0003729">
    <property type="term" value="F:mRNA binding"/>
    <property type="evidence" value="ECO:0007669"/>
    <property type="project" value="UniProtKB-ARBA"/>
</dbReference>
<organism evidence="4 5">
    <name type="scientific">Tetracentron sinense</name>
    <name type="common">Spur-leaf</name>
    <dbReference type="NCBI Taxonomy" id="13715"/>
    <lineage>
        <taxon>Eukaryota</taxon>
        <taxon>Viridiplantae</taxon>
        <taxon>Streptophyta</taxon>
        <taxon>Embryophyta</taxon>
        <taxon>Tracheophyta</taxon>
        <taxon>Spermatophyta</taxon>
        <taxon>Magnoliopsida</taxon>
        <taxon>Trochodendrales</taxon>
        <taxon>Trochodendraceae</taxon>
        <taxon>Tetracentron</taxon>
    </lineage>
</organism>
<dbReference type="InterPro" id="IPR046848">
    <property type="entry name" value="E_motif"/>
</dbReference>
<dbReference type="FunFam" id="1.25.40.10:FF:000344">
    <property type="entry name" value="Pentatricopeptide repeat-containing protein"/>
    <property type="match status" value="1"/>
</dbReference>
<feature type="repeat" description="PPR" evidence="2">
    <location>
        <begin position="300"/>
        <end position="334"/>
    </location>
</feature>
<dbReference type="OrthoDB" id="308440at2759"/>
<dbReference type="Proteomes" id="UP000655225">
    <property type="component" value="Unassembled WGS sequence"/>
</dbReference>
<feature type="repeat" description="PPR" evidence="2">
    <location>
        <begin position="507"/>
        <end position="541"/>
    </location>
</feature>
<dbReference type="PROSITE" id="PS51375">
    <property type="entry name" value="PPR"/>
    <property type="match status" value="8"/>
</dbReference>
<name>A0A835D551_TETSI</name>
<dbReference type="PANTHER" id="PTHR24015">
    <property type="entry name" value="OS07G0578800 PROTEIN-RELATED"/>
    <property type="match status" value="1"/>
</dbReference>
<feature type="repeat" description="PPR" evidence="2">
    <location>
        <begin position="679"/>
        <end position="709"/>
    </location>
</feature>
<dbReference type="AlphaFoldDB" id="A0A835D551"/>
<dbReference type="InterPro" id="IPR002885">
    <property type="entry name" value="PPR_rpt"/>
</dbReference>
<dbReference type="FunFam" id="1.25.40.10:FF:000073">
    <property type="entry name" value="Pentatricopeptide repeat-containing protein chloroplastic"/>
    <property type="match status" value="1"/>
</dbReference>
<comment type="caution">
    <text evidence="4">The sequence shown here is derived from an EMBL/GenBank/DDBJ whole genome shotgun (WGS) entry which is preliminary data.</text>
</comment>
<dbReference type="FunFam" id="1.25.40.10:FF:000090">
    <property type="entry name" value="Pentatricopeptide repeat-containing protein, chloroplastic"/>
    <property type="match status" value="1"/>
</dbReference>
<evidence type="ECO:0000256" key="2">
    <source>
        <dbReference type="PROSITE-ProRule" id="PRU00708"/>
    </source>
</evidence>
<dbReference type="InterPro" id="IPR046960">
    <property type="entry name" value="PPR_At4g14850-like_plant"/>
</dbReference>
<proteinExistence type="predicted"/>
<keyword evidence="1" id="KW-0677">Repeat</keyword>
<evidence type="ECO:0000313" key="4">
    <source>
        <dbReference type="EMBL" id="KAF8388337.1"/>
    </source>
</evidence>
<sequence length="899" mass="99863">MQNANAPLIVQPAPQPTPEKHIPIFSSPAQTSTPKESVKHEFIKSLISKLPKIASHTHFNSFHARLLPSITPKHPSSNSATEITNSLFFKEFLPSKTTFSWNSLIEIFTVNYRFLQSLFLFKKLLLSPFSKPDPLTFPPLLKSCVGLLAPKIGFGLHGYLIKCGFRNLVAVDSSLVLMYMKFGRIRDAVQLFEEMPIRDSVSYNYLVCDFGANGFYEDVLMVFERMLKSGFLPNMDSVFHAIMACCELGSISRGMLIHNFVIRNGFASYVAIANLLISMHLKFERLDLGRQVFNEISERDVVSWNSMITGYARSGDWVQAFGLFLSMKKEGHLVPSRVTFLGLVLACGQAGNLDFGKSIHGRLIRIGLLSDFRLGTSIVDMYSKCGRVEDAGIIFEEELFERSLVSWNSLIAGYSQNGYDYEAVKLFKRMLLESNLKPDAITFANVIPAFASLANLHMIRSIHALILKKGIKLDDDIVLSTAMVDAYGKCLDIEAATSLFTCIGKPNVATFNAMISGYNLNQLAHHAMMLFLEMLRSNVLPDSITVVMLLQSCGELESLKQGSMAHGYCLSKGFSSHLTVGNAMIDMYMRCGCTKSSLLLFSSMSLKNVVTWNTMLFGYVKIGHSVMALKMFSKMQSENQYKLDSVTIISVIQACAVVSARHNGEIVHGLTLKLGFDSETLAMNSLVDAYAKNGLIDNARSLFKQMGESRDQSSWNVMIAGCGMNGKGEEACMLLSRMEEDGFKPNSITFTSLLASCSHSGLVDEACRYFDMMVKKYKIHPSLEHWTCMIDMFGRAGRLEEAYQLIKSGLPENSGCLVLSDCDAVWGALLSACRTDMNMELGKLAGERLLRLAPDNCGYYTLLSNLYASGKRWDEAAKVRRVSEDGGLMKKPGLSIVKM</sequence>
<accession>A0A835D551</accession>
<evidence type="ECO:0000256" key="1">
    <source>
        <dbReference type="ARBA" id="ARBA00022737"/>
    </source>
</evidence>
<dbReference type="Pfam" id="PF01535">
    <property type="entry name" value="PPR"/>
    <property type="match status" value="5"/>
</dbReference>